<dbReference type="Proteomes" id="UP000818029">
    <property type="component" value="Chromosome D11"/>
</dbReference>
<dbReference type="RefSeq" id="XP_016695135.1">
    <property type="nucleotide sequence ID" value="XM_016839646.2"/>
</dbReference>
<dbReference type="GeneID" id="107911737"/>
<dbReference type="PANTHER" id="PTHR11260:SF673">
    <property type="entry name" value="GLUTATHIONE TRANSFERASE"/>
    <property type="match status" value="1"/>
</dbReference>
<organism evidence="8 9">
    <name type="scientific">Gossypium hirsutum</name>
    <name type="common">Upland cotton</name>
    <name type="synonym">Gossypium mexicanum</name>
    <dbReference type="NCBI Taxonomy" id="3635"/>
    <lineage>
        <taxon>Eukaryota</taxon>
        <taxon>Viridiplantae</taxon>
        <taxon>Streptophyta</taxon>
        <taxon>Embryophyta</taxon>
        <taxon>Tracheophyta</taxon>
        <taxon>Spermatophyta</taxon>
        <taxon>Magnoliopsida</taxon>
        <taxon>eudicotyledons</taxon>
        <taxon>Gunneridae</taxon>
        <taxon>Pentapetalae</taxon>
        <taxon>rosids</taxon>
        <taxon>malvids</taxon>
        <taxon>Malvales</taxon>
        <taxon>Malvaceae</taxon>
        <taxon>Malvoideae</taxon>
        <taxon>Gossypium</taxon>
    </lineage>
</organism>
<keyword evidence="5" id="KW-0963">Cytoplasm</keyword>
<comment type="catalytic activity">
    <reaction evidence="4 5">
        <text>RX + glutathione = an S-substituted glutathione + a halide anion + H(+)</text>
        <dbReference type="Rhea" id="RHEA:16437"/>
        <dbReference type="ChEBI" id="CHEBI:15378"/>
        <dbReference type="ChEBI" id="CHEBI:16042"/>
        <dbReference type="ChEBI" id="CHEBI:17792"/>
        <dbReference type="ChEBI" id="CHEBI:57925"/>
        <dbReference type="ChEBI" id="CHEBI:90779"/>
        <dbReference type="EC" id="2.5.1.18"/>
    </reaction>
</comment>
<comment type="subcellular location">
    <subcellularLocation>
        <location evidence="5">Cytoplasm</location>
        <location evidence="5">Cytosol</location>
    </subcellularLocation>
</comment>
<dbReference type="InterPro" id="IPR010987">
    <property type="entry name" value="Glutathione-S-Trfase_C-like"/>
</dbReference>
<dbReference type="InterPro" id="IPR036282">
    <property type="entry name" value="Glutathione-S-Trfase_C_sf"/>
</dbReference>
<dbReference type="CDD" id="cd03185">
    <property type="entry name" value="GST_C_Tau"/>
    <property type="match status" value="1"/>
</dbReference>
<evidence type="ECO:0000256" key="5">
    <source>
        <dbReference type="RuleBase" id="RU369102"/>
    </source>
</evidence>
<proteinExistence type="inferred from homology"/>
<dbReference type="Gene3D" id="3.40.30.10">
    <property type="entry name" value="Glutaredoxin"/>
    <property type="match status" value="1"/>
</dbReference>
<reference evidence="8" key="1">
    <citation type="journal article" date="2020" name="Nat. Genet.">
        <title>Genomic diversifications of five Gossypium allopolyploid species and their impact on cotton improvement.</title>
        <authorList>
            <person name="Chen Z.J."/>
            <person name="Sreedasyam A."/>
            <person name="Ando A."/>
            <person name="Song Q."/>
            <person name="De Santiago L.M."/>
            <person name="Hulse-Kemp A.M."/>
            <person name="Ding M."/>
            <person name="Ye W."/>
            <person name="Kirkbride R.C."/>
            <person name="Jenkins J."/>
            <person name="Plott C."/>
            <person name="Lovell J."/>
            <person name="Lin Y.M."/>
            <person name="Vaughn R."/>
            <person name="Liu B."/>
            <person name="Simpson S."/>
            <person name="Scheffler B.E."/>
            <person name="Wen L."/>
            <person name="Saski C.A."/>
            <person name="Grover C.E."/>
            <person name="Hu G."/>
            <person name="Conover J.L."/>
            <person name="Carlson J.W."/>
            <person name="Shu S."/>
            <person name="Boston L.B."/>
            <person name="Williams M."/>
            <person name="Peterson D.G."/>
            <person name="McGee K."/>
            <person name="Jones D.C."/>
            <person name="Wendel J.F."/>
            <person name="Stelly D.M."/>
            <person name="Grimwood J."/>
            <person name="Schmutz J."/>
        </authorList>
    </citation>
    <scope>NUCLEOTIDE SEQUENCE [LARGE SCALE GENOMIC DNA]</scope>
    <source>
        <strain evidence="8">cv. TM-1</strain>
    </source>
</reference>
<evidence type="ECO:0000256" key="4">
    <source>
        <dbReference type="ARBA" id="ARBA00047960"/>
    </source>
</evidence>
<protein>
    <recommendedName>
        <fullName evidence="5">Glutathione S-transferase</fullName>
        <ecNumber evidence="5">2.5.1.18</ecNumber>
    </recommendedName>
</protein>
<dbReference type="PROSITE" id="PS50405">
    <property type="entry name" value="GST_CTER"/>
    <property type="match status" value="1"/>
</dbReference>
<dbReference type="FunFam" id="1.20.1050.10:FF:000016">
    <property type="entry name" value="Glutathione S-transferase U9"/>
    <property type="match status" value="1"/>
</dbReference>
<dbReference type="Pfam" id="PF13417">
    <property type="entry name" value="GST_N_3"/>
    <property type="match status" value="1"/>
</dbReference>
<keyword evidence="1" id="KW-0216">Detoxification</keyword>
<dbReference type="SMR" id="A0A1U8JY03"/>
<evidence type="ECO:0000313" key="8">
    <source>
        <dbReference type="Proteomes" id="UP000818029"/>
    </source>
</evidence>
<dbReference type="InterPro" id="IPR040079">
    <property type="entry name" value="Glutathione_S-Trfase"/>
</dbReference>
<feature type="domain" description="GST N-terminal" evidence="6">
    <location>
        <begin position="6"/>
        <end position="82"/>
    </location>
</feature>
<dbReference type="GO" id="GO:0004364">
    <property type="term" value="F:glutathione transferase activity"/>
    <property type="evidence" value="ECO:0000318"/>
    <property type="project" value="GO_Central"/>
</dbReference>
<dbReference type="InterPro" id="IPR045073">
    <property type="entry name" value="Omega/Tau-like"/>
</dbReference>
<dbReference type="AlphaFoldDB" id="A0A1U8JY03"/>
<evidence type="ECO:0000259" key="6">
    <source>
        <dbReference type="PROSITE" id="PS50404"/>
    </source>
</evidence>
<dbReference type="SFLD" id="SFLDG00358">
    <property type="entry name" value="Main_(cytGST)"/>
    <property type="match status" value="1"/>
</dbReference>
<comment type="function">
    <text evidence="5">Is involved in the conjugation of reduced glutathione to a wide number of exogenous and endogenous hydrophobic electrophiles.</text>
</comment>
<dbReference type="SUPFAM" id="SSF52833">
    <property type="entry name" value="Thioredoxin-like"/>
    <property type="match status" value="1"/>
</dbReference>
<dbReference type="OMA" id="VEARPWD"/>
<evidence type="ECO:0000256" key="1">
    <source>
        <dbReference type="ARBA" id="ARBA00022575"/>
    </source>
</evidence>
<name>A0A1U8JY03_GOSHI</name>
<dbReference type="PROSITE" id="PS50404">
    <property type="entry name" value="GST_NTER"/>
    <property type="match status" value="1"/>
</dbReference>
<evidence type="ECO:0000256" key="2">
    <source>
        <dbReference type="ARBA" id="ARBA00022679"/>
    </source>
</evidence>
<dbReference type="SFLD" id="SFLDG01152">
    <property type="entry name" value="Main.3:_Omega-_and_Tau-like"/>
    <property type="match status" value="1"/>
</dbReference>
<dbReference type="InterPro" id="IPR036249">
    <property type="entry name" value="Thioredoxin-like_sf"/>
</dbReference>
<dbReference type="STRING" id="3635.A0A1U8JY03"/>
<dbReference type="KEGG" id="ghi:107911737"/>
<comment type="similarity">
    <text evidence="3">Belongs to the GST superfamily. Tau family.</text>
</comment>
<sequence>MAKSDGKVKVMGRWQCPFTMRARIALNIKSVNYELVEARPWDGQSQVLHESKSNPVMVHGDKSICESLNIVEYIDEIWPYAPSIVPSDPLERVTARFWAGYLKDQWFPSLKAIGTAEGEDTRKAAIRQVEKGLVLLEGAFGKCSKRKAFFGGDQIEYLDIAFGCFLCLLRVEEKVNGIKLLSETKTPNLLKWAHRFCSNAVVKDVMPTIESLIESDEIIMGRMKGVASPASRL</sequence>
<feature type="domain" description="GST C-terminal" evidence="7">
    <location>
        <begin position="88"/>
        <end position="233"/>
    </location>
</feature>
<dbReference type="SUPFAM" id="SSF47616">
    <property type="entry name" value="GST C-terminal domain-like"/>
    <property type="match status" value="1"/>
</dbReference>
<dbReference type="GO" id="GO:0006749">
    <property type="term" value="P:glutathione metabolic process"/>
    <property type="evidence" value="ECO:0000318"/>
    <property type="project" value="GO_Central"/>
</dbReference>
<dbReference type="GO" id="GO:0005737">
    <property type="term" value="C:cytoplasm"/>
    <property type="evidence" value="ECO:0000318"/>
    <property type="project" value="GO_Central"/>
</dbReference>
<keyword evidence="2 5" id="KW-0808">Transferase</keyword>
<gene>
    <name evidence="9" type="primary">LOC107911737</name>
</gene>
<dbReference type="InterPro" id="IPR045074">
    <property type="entry name" value="GST_C_Tau"/>
</dbReference>
<dbReference type="GO" id="GO:0005829">
    <property type="term" value="C:cytosol"/>
    <property type="evidence" value="ECO:0007669"/>
    <property type="project" value="UniProtKB-SubCell"/>
</dbReference>
<keyword evidence="8" id="KW-1185">Reference proteome</keyword>
<dbReference type="Gene3D" id="1.20.1050.10">
    <property type="match status" value="1"/>
</dbReference>
<accession>A0A1U8JY03</accession>
<dbReference type="EC" id="2.5.1.18" evidence="5"/>
<evidence type="ECO:0000256" key="3">
    <source>
        <dbReference type="ARBA" id="ARBA00025743"/>
    </source>
</evidence>
<reference evidence="9" key="2">
    <citation type="submission" date="2025-08" db="UniProtKB">
        <authorList>
            <consortium name="RefSeq"/>
        </authorList>
    </citation>
    <scope>IDENTIFICATION</scope>
</reference>
<dbReference type="SFLD" id="SFLDS00019">
    <property type="entry name" value="Glutathione_Transferase_(cytos"/>
    <property type="match status" value="1"/>
</dbReference>
<evidence type="ECO:0000259" key="7">
    <source>
        <dbReference type="PROSITE" id="PS50405"/>
    </source>
</evidence>
<dbReference type="PANTHER" id="PTHR11260">
    <property type="entry name" value="GLUTATHIONE S-TRANSFERASE, GST, SUPERFAMILY, GST DOMAIN CONTAINING"/>
    <property type="match status" value="1"/>
</dbReference>
<dbReference type="OrthoDB" id="4951845at2759"/>
<dbReference type="InterPro" id="IPR004045">
    <property type="entry name" value="Glutathione_S-Trfase_N"/>
</dbReference>
<dbReference type="PaxDb" id="3635-A0A1U8JY03"/>
<dbReference type="GO" id="GO:0009407">
    <property type="term" value="P:toxin catabolic process"/>
    <property type="evidence" value="ECO:0007669"/>
    <property type="project" value="UniProtKB-ARBA"/>
</dbReference>
<evidence type="ECO:0000313" key="9">
    <source>
        <dbReference type="RefSeq" id="XP_016695135.1"/>
    </source>
</evidence>